<evidence type="ECO:0000256" key="2">
    <source>
        <dbReference type="ARBA" id="ARBA00011903"/>
    </source>
</evidence>
<feature type="coiled-coil region" evidence="9">
    <location>
        <begin position="244"/>
        <end position="302"/>
    </location>
</feature>
<evidence type="ECO:0000256" key="9">
    <source>
        <dbReference type="SAM" id="Coils"/>
    </source>
</evidence>
<dbReference type="Pfam" id="PF13614">
    <property type="entry name" value="AAA_31"/>
    <property type="match status" value="1"/>
</dbReference>
<proteinExistence type="inferred from homology"/>
<evidence type="ECO:0000256" key="7">
    <source>
        <dbReference type="ARBA" id="ARBA00023137"/>
    </source>
</evidence>
<evidence type="ECO:0000256" key="5">
    <source>
        <dbReference type="ARBA" id="ARBA00022777"/>
    </source>
</evidence>
<dbReference type="InterPro" id="IPR025669">
    <property type="entry name" value="AAA_dom"/>
</dbReference>
<dbReference type="SUPFAM" id="SSF52540">
    <property type="entry name" value="P-loop containing nucleoside triphosphate hydrolases"/>
    <property type="match status" value="1"/>
</dbReference>
<evidence type="ECO:0000313" key="14">
    <source>
        <dbReference type="Proteomes" id="UP001427805"/>
    </source>
</evidence>
<keyword evidence="9" id="KW-0175">Coiled coil</keyword>
<evidence type="ECO:0000256" key="10">
    <source>
        <dbReference type="SAM" id="Phobius"/>
    </source>
</evidence>
<gene>
    <name evidence="13" type="ORF">TPR58_12940</name>
</gene>
<dbReference type="EC" id="2.7.10.2" evidence="2"/>
<comment type="catalytic activity">
    <reaction evidence="8">
        <text>L-tyrosyl-[protein] + ATP = O-phospho-L-tyrosyl-[protein] + ADP + H(+)</text>
        <dbReference type="Rhea" id="RHEA:10596"/>
        <dbReference type="Rhea" id="RHEA-COMP:10136"/>
        <dbReference type="Rhea" id="RHEA-COMP:20101"/>
        <dbReference type="ChEBI" id="CHEBI:15378"/>
        <dbReference type="ChEBI" id="CHEBI:30616"/>
        <dbReference type="ChEBI" id="CHEBI:46858"/>
        <dbReference type="ChEBI" id="CHEBI:61978"/>
        <dbReference type="ChEBI" id="CHEBI:456216"/>
        <dbReference type="EC" id="2.7.10.2"/>
    </reaction>
</comment>
<dbReference type="CDD" id="cd05387">
    <property type="entry name" value="BY-kinase"/>
    <property type="match status" value="1"/>
</dbReference>
<keyword evidence="3" id="KW-0808">Transferase</keyword>
<dbReference type="RefSeq" id="WP_346247089.1">
    <property type="nucleotide sequence ID" value="NZ_JBDIZK010000007.1"/>
</dbReference>
<protein>
    <recommendedName>
        <fullName evidence="2">non-specific protein-tyrosine kinase</fullName>
        <ecNumber evidence="2">2.7.10.2</ecNumber>
    </recommendedName>
</protein>
<keyword evidence="5" id="KW-0418">Kinase</keyword>
<keyword evidence="4" id="KW-0547">Nucleotide-binding</keyword>
<feature type="domain" description="AAA" evidence="11">
    <location>
        <begin position="509"/>
        <end position="652"/>
    </location>
</feature>
<evidence type="ECO:0000256" key="3">
    <source>
        <dbReference type="ARBA" id="ARBA00022679"/>
    </source>
</evidence>
<evidence type="ECO:0000259" key="11">
    <source>
        <dbReference type="Pfam" id="PF13614"/>
    </source>
</evidence>
<evidence type="ECO:0000256" key="1">
    <source>
        <dbReference type="ARBA" id="ARBA00007316"/>
    </source>
</evidence>
<name>A0ABV0BDD3_9SPHN</name>
<evidence type="ECO:0000256" key="4">
    <source>
        <dbReference type="ARBA" id="ARBA00022741"/>
    </source>
</evidence>
<dbReference type="EMBL" id="JBDIZK010000007">
    <property type="protein sequence ID" value="MEN3748075.1"/>
    <property type="molecule type" value="Genomic_DNA"/>
</dbReference>
<dbReference type="Pfam" id="PF13807">
    <property type="entry name" value="GNVR"/>
    <property type="match status" value="1"/>
</dbReference>
<dbReference type="PANTHER" id="PTHR32309">
    <property type="entry name" value="TYROSINE-PROTEIN KINASE"/>
    <property type="match status" value="1"/>
</dbReference>
<comment type="similarity">
    <text evidence="1">Belongs to the CpsD/CapB family.</text>
</comment>
<dbReference type="InterPro" id="IPR050445">
    <property type="entry name" value="Bact_polysacc_biosynth/exp"/>
</dbReference>
<reference evidence="13 14" key="1">
    <citation type="submission" date="2024-05" db="EMBL/GenBank/DDBJ databases">
        <title>Sphingomonas sp. HF-S3 16S ribosomal RNA gene Genome sequencing and assembly.</title>
        <authorList>
            <person name="Lee H."/>
        </authorList>
    </citation>
    <scope>NUCLEOTIDE SEQUENCE [LARGE SCALE GENOMIC DNA]</scope>
    <source>
        <strain evidence="13 14">HF-S3</strain>
    </source>
</reference>
<dbReference type="InterPro" id="IPR027417">
    <property type="entry name" value="P-loop_NTPase"/>
</dbReference>
<evidence type="ECO:0000259" key="12">
    <source>
        <dbReference type="Pfam" id="PF13807"/>
    </source>
</evidence>
<feature type="transmembrane region" description="Helical" evidence="10">
    <location>
        <begin position="28"/>
        <end position="49"/>
    </location>
</feature>
<keyword evidence="10" id="KW-1133">Transmembrane helix</keyword>
<dbReference type="Proteomes" id="UP001427805">
    <property type="component" value="Unassembled WGS sequence"/>
</dbReference>
<evidence type="ECO:0000256" key="6">
    <source>
        <dbReference type="ARBA" id="ARBA00022840"/>
    </source>
</evidence>
<keyword evidence="6" id="KW-0067">ATP-binding</keyword>
<evidence type="ECO:0000256" key="8">
    <source>
        <dbReference type="ARBA" id="ARBA00051245"/>
    </source>
</evidence>
<dbReference type="InterPro" id="IPR005702">
    <property type="entry name" value="Wzc-like_C"/>
</dbReference>
<keyword evidence="10" id="KW-0472">Membrane</keyword>
<comment type="caution">
    <text evidence="13">The sequence shown here is derived from an EMBL/GenBank/DDBJ whole genome shotgun (WGS) entry which is preliminary data.</text>
</comment>
<dbReference type="InterPro" id="IPR032807">
    <property type="entry name" value="GNVR"/>
</dbReference>
<keyword evidence="10" id="KW-0812">Transmembrane</keyword>
<dbReference type="Gene3D" id="3.40.50.300">
    <property type="entry name" value="P-loop containing nucleotide triphosphate hydrolases"/>
    <property type="match status" value="1"/>
</dbReference>
<dbReference type="PANTHER" id="PTHR32309:SF13">
    <property type="entry name" value="FERRIC ENTEROBACTIN TRANSPORT PROTEIN FEPE"/>
    <property type="match status" value="1"/>
</dbReference>
<keyword evidence="14" id="KW-1185">Reference proteome</keyword>
<evidence type="ECO:0000313" key="13">
    <source>
        <dbReference type="EMBL" id="MEN3748075.1"/>
    </source>
</evidence>
<keyword evidence="7" id="KW-0829">Tyrosine-protein kinase</keyword>
<feature type="domain" description="Tyrosine-protein kinase G-rich" evidence="12">
    <location>
        <begin position="373"/>
        <end position="444"/>
    </location>
</feature>
<sequence length="704" mass="75205">MEVRQDTAYEARLADIIAAVRDTLRRRWLVLTIVTALIVVAGVVVVYQMTPLYSSQARIRIDPSRDPLSKAADARTELSAEAIETEVTAMYSLDLARQVVRKLNLMNDPEFAGALLNSDNAKVLNSAQRETTVANAVLSKLGVYREGQTYVLGVSYVSRDPVKAAAIANMFAELYISGRVGDKTGTATQQAQWFERRLAEMGEEVRKADAAVAQYRAQSGLLQSTASGVGTIADQQVAPLAGSLAAADSEAAAARANYSSARAQVARGGLESVSEVLNSGVIADLKRQRTEVMRNKGEIEARYGSRHPESIKIREQLESIDVAIAAEARRVLGSLQAASASADARAASLRKTLNELDGKRALDARNTVAIEGLEREAAGKRAQYDSLSQQALASVQASRNSMSQAAIIDRAEPARAPSSPNKPLLIALALVAGLAAGASTITVQELMSGGLRTSDEVESQLGIPLLAAVPRETAPNPADLLIERPTSYFAEAYRIARAALLGNKEGLSQIIAITSSVPSEGKTTTALAFARTLAIAGSKTLLIECDVRRAAMRRLVKQEPTRGGIVEVLQGSATLADTMTQGDVPNLDHLLAQTPYYTSENLFGSGTMEQLLKEVRGRYQHIVLDLPPLIGLADSRALAVMADMTLMVVKWEDTPGKVAAQALSMLQGDGANPVGVILTMVDSSADVVGGKYYSRKYSDYYQAA</sequence>
<organism evidence="13 14">
    <name type="scientific">Sphingomonas rustica</name>
    <dbReference type="NCBI Taxonomy" id="3103142"/>
    <lineage>
        <taxon>Bacteria</taxon>
        <taxon>Pseudomonadati</taxon>
        <taxon>Pseudomonadota</taxon>
        <taxon>Alphaproteobacteria</taxon>
        <taxon>Sphingomonadales</taxon>
        <taxon>Sphingomonadaceae</taxon>
        <taxon>Sphingomonas</taxon>
    </lineage>
</organism>
<accession>A0ABV0BDD3</accession>